<organism evidence="2 3">
    <name type="scientific">Gossypium arboreum</name>
    <name type="common">Tree cotton</name>
    <name type="synonym">Gossypium nanking</name>
    <dbReference type="NCBI Taxonomy" id="29729"/>
    <lineage>
        <taxon>Eukaryota</taxon>
        <taxon>Viridiplantae</taxon>
        <taxon>Streptophyta</taxon>
        <taxon>Embryophyta</taxon>
        <taxon>Tracheophyta</taxon>
        <taxon>Spermatophyta</taxon>
        <taxon>Magnoliopsida</taxon>
        <taxon>eudicotyledons</taxon>
        <taxon>Gunneridae</taxon>
        <taxon>Pentapetalae</taxon>
        <taxon>rosids</taxon>
        <taxon>malvids</taxon>
        <taxon>Malvales</taxon>
        <taxon>Malvaceae</taxon>
        <taxon>Malvoideae</taxon>
        <taxon>Gossypium</taxon>
    </lineage>
</organism>
<dbReference type="PANTHER" id="PTHR46890:SF48">
    <property type="entry name" value="RNA-DIRECTED DNA POLYMERASE"/>
    <property type="match status" value="1"/>
</dbReference>
<feature type="domain" description="Reverse transcriptase" evidence="1">
    <location>
        <begin position="37"/>
        <end position="146"/>
    </location>
</feature>
<dbReference type="EMBL" id="JARKNE010000011">
    <property type="protein sequence ID" value="KAK5784776.1"/>
    <property type="molecule type" value="Genomic_DNA"/>
</dbReference>
<dbReference type="SUPFAM" id="SSF56672">
    <property type="entry name" value="DNA/RNA polymerases"/>
    <property type="match status" value="1"/>
</dbReference>
<evidence type="ECO:0000259" key="1">
    <source>
        <dbReference type="Pfam" id="PF00078"/>
    </source>
</evidence>
<dbReference type="InterPro" id="IPR043502">
    <property type="entry name" value="DNA/RNA_pol_sf"/>
</dbReference>
<dbReference type="Proteomes" id="UP001358586">
    <property type="component" value="Chromosome 11"/>
</dbReference>
<proteinExistence type="predicted"/>
<dbReference type="Pfam" id="PF00078">
    <property type="entry name" value="RVT_1"/>
    <property type="match status" value="1"/>
</dbReference>
<dbReference type="InterPro" id="IPR052343">
    <property type="entry name" value="Retrotransposon-Effector_Assoc"/>
</dbReference>
<dbReference type="CDD" id="cd01650">
    <property type="entry name" value="RT_nLTR_like"/>
    <property type="match status" value="1"/>
</dbReference>
<evidence type="ECO:0000313" key="3">
    <source>
        <dbReference type="Proteomes" id="UP001358586"/>
    </source>
</evidence>
<name>A0ABR0N2S3_GOSAR</name>
<evidence type="ECO:0000313" key="2">
    <source>
        <dbReference type="EMBL" id="KAK5784776.1"/>
    </source>
</evidence>
<reference evidence="2 3" key="1">
    <citation type="submission" date="2023-03" db="EMBL/GenBank/DDBJ databases">
        <title>WGS of Gossypium arboreum.</title>
        <authorList>
            <person name="Yu D."/>
        </authorList>
    </citation>
    <scope>NUCLEOTIDE SEQUENCE [LARGE SCALE GENOMIC DNA]</scope>
    <source>
        <tissue evidence="2">Leaf</tissue>
    </source>
</reference>
<dbReference type="PANTHER" id="PTHR46890">
    <property type="entry name" value="NON-LTR RETROLELEMENT REVERSE TRANSCRIPTASE-LIKE PROTEIN-RELATED"/>
    <property type="match status" value="1"/>
</dbReference>
<dbReference type="InterPro" id="IPR000477">
    <property type="entry name" value="RT_dom"/>
</dbReference>
<comment type="caution">
    <text evidence="2">The sequence shown here is derived from an EMBL/GenBank/DDBJ whole genome shotgun (WGS) entry which is preliminary data.</text>
</comment>
<accession>A0ABR0N2S3</accession>
<keyword evidence="3" id="KW-1185">Reference proteome</keyword>
<gene>
    <name evidence="2" type="ORF">PVK06_039310</name>
</gene>
<sequence>MVETEIENYSLVVLNGHYKIEKINSTSIILIPKVASPKNMRQFRPISLCNILYKVVSNVLVNRFQKVLIGCIDKIQEAFMVGRKFFDNIFVAYEILHSLKKKKMGSTRSFTLKLDMSKAYDQGEWSFLENVMGSIGFCNVWTSLVMRFSRLLHMAREDGKLQRVKIGHGDLSVSYLFFADDSILSSKTLIEGENFIKVVVDEYEAISGQLVNFDKSLIFFGGNVENMMWEQIGRILGVRISNNPERYLGLPTIVGKRKKQAFMDFKEKLT</sequence>
<protein>
    <recommendedName>
        <fullName evidence="1">Reverse transcriptase domain-containing protein</fullName>
    </recommendedName>
</protein>